<feature type="signal peptide" evidence="1">
    <location>
        <begin position="1"/>
        <end position="18"/>
    </location>
</feature>
<feature type="chain" id="PRO_5046192165" evidence="1">
    <location>
        <begin position="19"/>
        <end position="84"/>
    </location>
</feature>
<keyword evidence="1" id="KW-0732">Signal</keyword>
<evidence type="ECO:0000313" key="3">
    <source>
        <dbReference type="Proteomes" id="UP001652542"/>
    </source>
</evidence>
<dbReference type="EMBL" id="JAOWKY010000001">
    <property type="protein sequence ID" value="MCV2868134.1"/>
    <property type="molecule type" value="Genomic_DNA"/>
</dbReference>
<keyword evidence="3" id="KW-1185">Reference proteome</keyword>
<name>A0ABT2ZAI5_9RHOB</name>
<accession>A0ABT2ZAI5</accession>
<protein>
    <submittedName>
        <fullName evidence="2">Uncharacterized protein</fullName>
    </submittedName>
</protein>
<dbReference type="RefSeq" id="WP_263733753.1">
    <property type="nucleotide sequence ID" value="NZ_JAOWKY010000001.1"/>
</dbReference>
<gene>
    <name evidence="2" type="ORF">OEW28_05785</name>
</gene>
<reference evidence="2 3" key="1">
    <citation type="submission" date="2022-10" db="EMBL/GenBank/DDBJ databases">
        <title>Defluviimonas sp. nov., isolated from ocean surface water.</title>
        <authorList>
            <person name="He W."/>
            <person name="Wang L."/>
            <person name="Zhang D.-F."/>
        </authorList>
    </citation>
    <scope>NUCLEOTIDE SEQUENCE [LARGE SCALE GENOMIC DNA]</scope>
    <source>
        <strain evidence="2 3">WL0002</strain>
    </source>
</reference>
<evidence type="ECO:0000313" key="2">
    <source>
        <dbReference type="EMBL" id="MCV2868134.1"/>
    </source>
</evidence>
<organism evidence="2 3">
    <name type="scientific">Albidovulum marisflavi</name>
    <dbReference type="NCBI Taxonomy" id="2984159"/>
    <lineage>
        <taxon>Bacteria</taxon>
        <taxon>Pseudomonadati</taxon>
        <taxon>Pseudomonadota</taxon>
        <taxon>Alphaproteobacteria</taxon>
        <taxon>Rhodobacterales</taxon>
        <taxon>Paracoccaceae</taxon>
        <taxon>Albidovulum</taxon>
    </lineage>
</organism>
<sequence>MSRTALACILALAACAPAATPPEVGSVSYAGATYPIHALGSDPTVWRVEAGGQVVTCRAATEEDCYWSLRNYLQSRAALDDIEP</sequence>
<dbReference type="Proteomes" id="UP001652542">
    <property type="component" value="Unassembled WGS sequence"/>
</dbReference>
<comment type="caution">
    <text evidence="2">The sequence shown here is derived from an EMBL/GenBank/DDBJ whole genome shotgun (WGS) entry which is preliminary data.</text>
</comment>
<dbReference type="PROSITE" id="PS51257">
    <property type="entry name" value="PROKAR_LIPOPROTEIN"/>
    <property type="match status" value="1"/>
</dbReference>
<proteinExistence type="predicted"/>
<evidence type="ECO:0000256" key="1">
    <source>
        <dbReference type="SAM" id="SignalP"/>
    </source>
</evidence>